<dbReference type="FunFam" id="3.20.20.20:FF:000006">
    <property type="entry name" value="Dihydropteroate synthase"/>
    <property type="match status" value="1"/>
</dbReference>
<comment type="catalytic activity">
    <reaction evidence="1">
        <text>(7,8-dihydropterin-6-yl)methyl diphosphate + 4-aminobenzoate = 7,8-dihydropteroate + diphosphate</text>
        <dbReference type="Rhea" id="RHEA:19949"/>
        <dbReference type="ChEBI" id="CHEBI:17836"/>
        <dbReference type="ChEBI" id="CHEBI:17839"/>
        <dbReference type="ChEBI" id="CHEBI:33019"/>
        <dbReference type="ChEBI" id="CHEBI:72950"/>
        <dbReference type="EC" id="2.5.1.15"/>
    </reaction>
</comment>
<dbReference type="CDD" id="cd00739">
    <property type="entry name" value="DHPS"/>
    <property type="match status" value="1"/>
</dbReference>
<proteinExistence type="inferred from homology"/>
<dbReference type="SUPFAM" id="SSF51717">
    <property type="entry name" value="Dihydropteroate synthetase-like"/>
    <property type="match status" value="1"/>
</dbReference>
<feature type="domain" description="N-acetyltransferase" evidence="13">
    <location>
        <begin position="1"/>
        <end position="147"/>
    </location>
</feature>
<comment type="caution">
    <text evidence="14">The sequence shown here is derived from an EMBL/GenBank/DDBJ whole genome shotgun (WGS) entry which is preliminary data.</text>
</comment>
<dbReference type="NCBIfam" id="TIGR01496">
    <property type="entry name" value="DHPS"/>
    <property type="match status" value="1"/>
</dbReference>
<comment type="cofactor">
    <cofactor evidence="2">
        <name>Mg(2+)</name>
        <dbReference type="ChEBI" id="CHEBI:18420"/>
    </cofactor>
</comment>
<dbReference type="Pfam" id="PF00809">
    <property type="entry name" value="Pterin_bind"/>
    <property type="match status" value="1"/>
</dbReference>
<dbReference type="PROSITE" id="PS51186">
    <property type="entry name" value="GNAT"/>
    <property type="match status" value="1"/>
</dbReference>
<dbReference type="SUPFAM" id="SSF55729">
    <property type="entry name" value="Acyl-CoA N-acyltransferases (Nat)"/>
    <property type="match status" value="1"/>
</dbReference>
<accession>A0A414PXZ5</accession>
<keyword evidence="10" id="KW-0289">Folate biosynthesis</keyword>
<dbReference type="Gene3D" id="3.40.630.30">
    <property type="match status" value="1"/>
</dbReference>
<comment type="pathway">
    <text evidence="3">Cofactor biosynthesis; tetrahydrofolate biosynthesis; 7,8-dihydrofolate from 2-amino-4-hydroxy-6-hydroxymethyl-7,8-dihydropteridine diphosphate and 4-aminobenzoate: step 1/2.</text>
</comment>
<dbReference type="Proteomes" id="UP000284676">
    <property type="component" value="Unassembled WGS sequence"/>
</dbReference>
<evidence type="ECO:0000313" key="15">
    <source>
        <dbReference type="Proteomes" id="UP000284676"/>
    </source>
</evidence>
<comment type="similarity">
    <text evidence="4">Belongs to the DHPS family.</text>
</comment>
<evidence type="ECO:0000259" key="12">
    <source>
        <dbReference type="PROSITE" id="PS50972"/>
    </source>
</evidence>
<evidence type="ECO:0000259" key="13">
    <source>
        <dbReference type="PROSITE" id="PS51186"/>
    </source>
</evidence>
<evidence type="ECO:0000313" key="14">
    <source>
        <dbReference type="EMBL" id="RHF73212.1"/>
    </source>
</evidence>
<dbReference type="PANTHER" id="PTHR20941">
    <property type="entry name" value="FOLATE SYNTHESIS PROTEINS"/>
    <property type="match status" value="1"/>
</dbReference>
<evidence type="ECO:0000256" key="8">
    <source>
        <dbReference type="ARBA" id="ARBA00022723"/>
    </source>
</evidence>
<dbReference type="PANTHER" id="PTHR20941:SF1">
    <property type="entry name" value="FOLIC ACID SYNTHESIS PROTEIN FOL1"/>
    <property type="match status" value="1"/>
</dbReference>
<evidence type="ECO:0000256" key="9">
    <source>
        <dbReference type="ARBA" id="ARBA00022842"/>
    </source>
</evidence>
<evidence type="ECO:0000256" key="3">
    <source>
        <dbReference type="ARBA" id="ARBA00004763"/>
    </source>
</evidence>
<dbReference type="InterPro" id="IPR016181">
    <property type="entry name" value="Acyl_CoA_acyltransferase"/>
</dbReference>
<gene>
    <name evidence="14" type="primary">folP</name>
    <name evidence="14" type="ORF">DW663_05010</name>
</gene>
<dbReference type="PROSITE" id="PS50972">
    <property type="entry name" value="PTERIN_BINDING"/>
    <property type="match status" value="1"/>
</dbReference>
<organism evidence="14 15">
    <name type="scientific">Fusobacterium mortiferum</name>
    <dbReference type="NCBI Taxonomy" id="850"/>
    <lineage>
        <taxon>Bacteria</taxon>
        <taxon>Fusobacteriati</taxon>
        <taxon>Fusobacteriota</taxon>
        <taxon>Fusobacteriia</taxon>
        <taxon>Fusobacteriales</taxon>
        <taxon>Fusobacteriaceae</taxon>
        <taxon>Fusobacterium</taxon>
    </lineage>
</organism>
<keyword evidence="8" id="KW-0479">Metal-binding</keyword>
<dbReference type="Pfam" id="PF13673">
    <property type="entry name" value="Acetyltransf_10"/>
    <property type="match status" value="1"/>
</dbReference>
<evidence type="ECO:0000256" key="1">
    <source>
        <dbReference type="ARBA" id="ARBA00000012"/>
    </source>
</evidence>
<evidence type="ECO:0000256" key="11">
    <source>
        <dbReference type="ARBA" id="ARBA00030193"/>
    </source>
</evidence>
<evidence type="ECO:0000256" key="10">
    <source>
        <dbReference type="ARBA" id="ARBA00022909"/>
    </source>
</evidence>
<dbReference type="InterPro" id="IPR011005">
    <property type="entry name" value="Dihydropteroate_synth-like_sf"/>
</dbReference>
<dbReference type="GO" id="GO:0016747">
    <property type="term" value="F:acyltransferase activity, transferring groups other than amino-acyl groups"/>
    <property type="evidence" value="ECO:0007669"/>
    <property type="project" value="InterPro"/>
</dbReference>
<dbReference type="PROSITE" id="PS00793">
    <property type="entry name" value="DHPS_2"/>
    <property type="match status" value="1"/>
</dbReference>
<dbReference type="GO" id="GO:0046654">
    <property type="term" value="P:tetrahydrofolate biosynthetic process"/>
    <property type="evidence" value="ECO:0007669"/>
    <property type="project" value="TreeGrafter"/>
</dbReference>
<feature type="domain" description="Pterin-binding" evidence="12">
    <location>
        <begin position="164"/>
        <end position="411"/>
    </location>
</feature>
<evidence type="ECO:0000256" key="2">
    <source>
        <dbReference type="ARBA" id="ARBA00001946"/>
    </source>
</evidence>
<dbReference type="GO" id="GO:0046656">
    <property type="term" value="P:folic acid biosynthetic process"/>
    <property type="evidence" value="ECO:0007669"/>
    <property type="project" value="UniProtKB-KW"/>
</dbReference>
<keyword evidence="7 14" id="KW-0808">Transferase</keyword>
<dbReference type="PROSITE" id="PS00792">
    <property type="entry name" value="DHPS_1"/>
    <property type="match status" value="1"/>
</dbReference>
<evidence type="ECO:0000256" key="5">
    <source>
        <dbReference type="ARBA" id="ARBA00012458"/>
    </source>
</evidence>
<dbReference type="GO" id="GO:0005829">
    <property type="term" value="C:cytosol"/>
    <property type="evidence" value="ECO:0007669"/>
    <property type="project" value="TreeGrafter"/>
</dbReference>
<evidence type="ECO:0000256" key="6">
    <source>
        <dbReference type="ARBA" id="ARBA00016919"/>
    </source>
</evidence>
<reference evidence="14 15" key="1">
    <citation type="submission" date="2018-08" db="EMBL/GenBank/DDBJ databases">
        <title>A genome reference for cultivated species of the human gut microbiota.</title>
        <authorList>
            <person name="Zou Y."/>
            <person name="Xue W."/>
            <person name="Luo G."/>
        </authorList>
    </citation>
    <scope>NUCLEOTIDE SEQUENCE [LARGE SCALE GENOMIC DNA]</scope>
    <source>
        <strain evidence="14 15">AM25-1</strain>
    </source>
</reference>
<evidence type="ECO:0000256" key="7">
    <source>
        <dbReference type="ARBA" id="ARBA00022679"/>
    </source>
</evidence>
<dbReference type="InterPro" id="IPR000182">
    <property type="entry name" value="GNAT_dom"/>
</dbReference>
<dbReference type="EC" id="2.5.1.15" evidence="5"/>
<dbReference type="GO" id="GO:0004156">
    <property type="term" value="F:dihydropteroate synthase activity"/>
    <property type="evidence" value="ECO:0007669"/>
    <property type="project" value="UniProtKB-EC"/>
</dbReference>
<evidence type="ECO:0000256" key="4">
    <source>
        <dbReference type="ARBA" id="ARBA00009503"/>
    </source>
</evidence>
<sequence length="419" mass="47647">MEIKKLEKKEINKALKLVWDVFLECEAFNYNRRGVEEFRRFLDCRELINEFDFYGTYDKRELIGVIAIQGGQHICLFFVKKSYQKHGIGRELFKKAISLTKEKEITVNSAPCAVETYKKLGFSLTDSEQNINGIRFVPMVYKKVKREVQILKCRDRELELGKRTLIMGILNVTPDSFSDGGEHNNIEEAVKHAKKMLEEGADIIDIGGESTRPGHVQISDEEEIARVVPVIKKVVELGAIISIDTYKYKVAKAAFEAGAHILNDIWGLQYDNGEMAEVVKKYDVPVIAMHNQDGKEYKGDILCCIKEFFKRTYEIADKYQISRDSIILDPGIGFGKGIDENLEVLSRLQELREMGRLLLGTSRKRFIGTILGELPPQERVEGTVATTVLGIEKGIDIVRVHDVLSNKRAAMVADRIVRK</sequence>
<keyword evidence="9" id="KW-0460">Magnesium</keyword>
<dbReference type="AlphaFoldDB" id="A0A414PXZ5"/>
<dbReference type="GO" id="GO:0046872">
    <property type="term" value="F:metal ion binding"/>
    <property type="evidence" value="ECO:0007669"/>
    <property type="project" value="UniProtKB-KW"/>
</dbReference>
<dbReference type="EMBL" id="QRHL01000005">
    <property type="protein sequence ID" value="RHF73212.1"/>
    <property type="molecule type" value="Genomic_DNA"/>
</dbReference>
<dbReference type="InterPro" id="IPR045031">
    <property type="entry name" value="DHP_synth-like"/>
</dbReference>
<protein>
    <recommendedName>
        <fullName evidence="6">Dihydropteroate synthase</fullName>
        <ecNumber evidence="5">2.5.1.15</ecNumber>
    </recommendedName>
    <alternativeName>
        <fullName evidence="11">Dihydropteroate pyrophosphorylase</fullName>
    </alternativeName>
</protein>
<dbReference type="InterPro" id="IPR000489">
    <property type="entry name" value="Pterin-binding_dom"/>
</dbReference>
<dbReference type="CDD" id="cd04301">
    <property type="entry name" value="NAT_SF"/>
    <property type="match status" value="1"/>
</dbReference>
<dbReference type="InterPro" id="IPR006390">
    <property type="entry name" value="DHP_synth_dom"/>
</dbReference>
<dbReference type="Gene3D" id="3.20.20.20">
    <property type="entry name" value="Dihydropteroate synthase-like"/>
    <property type="match status" value="1"/>
</dbReference>
<name>A0A414PXZ5_FUSMR</name>